<keyword evidence="2" id="KW-1185">Reference proteome</keyword>
<dbReference type="Proteomes" id="UP001152308">
    <property type="component" value="Unassembled WGS sequence"/>
</dbReference>
<protein>
    <recommendedName>
        <fullName evidence="3">PH domain-containing protein</fullName>
    </recommendedName>
</protein>
<dbReference type="RefSeq" id="WP_058250769.1">
    <property type="nucleotide sequence ID" value="NZ_CBDRMI010000003.1"/>
</dbReference>
<evidence type="ECO:0008006" key="3">
    <source>
        <dbReference type="Google" id="ProtNLM"/>
    </source>
</evidence>
<reference evidence="1" key="2">
    <citation type="submission" date="2022-01" db="EMBL/GenBank/DDBJ databases">
        <authorList>
            <person name="Sanchez-Suarez J."/>
            <person name="Villamil L."/>
            <person name="Diaz L.E."/>
        </authorList>
    </citation>
    <scope>NUCLEOTIDE SEQUENCE</scope>
    <source>
        <strain evidence="1">EUFUS-Z928</strain>
    </source>
</reference>
<comment type="caution">
    <text evidence="1">The sequence shown here is derived from an EMBL/GenBank/DDBJ whole genome shotgun (WGS) entry which is preliminary data.</text>
</comment>
<sequence length="455" mass="51797">MPPEDDEAKTSLEDWIRKLDGLIAKLDEFDGDSPFDFCEHFMDAWRDLISRETAPPPQSAAMVIVLETMRAQAEVLASAAMDYANTPDARDRMTRNDVQNSMRTALQEVAQRARNWLSTKLPTEDEIREIITNSLSVFNKIQEQGEQQIKQDADDDAAAASDPYGAMLGYSDPGIDAAIIFKKLCSFTADEDAEYRTAHERLRRMIDSELLQHISDENERFCDLLIAVISDVTSRRISLSDQDAFDERRRRIRSALISFTSALHSHRDQSIRAVREQFGRKTVEEKQALDLFDDLLVSSFDYRWLIKMRDALLHGDINAFKIELNARLEGESTANVFMDRDYMIKFNRAAREKWIKITELEAIDYDPSVLDMIKAAQPQIAELQDQLDAILYPDIADDVATVKDLVDRFEGKEGLYALQSGLGFTRKVPVPPYILLAPRVLTYASNYAHLPSPSE</sequence>
<name>A0ABT6BQE0_9ACTN</name>
<accession>A0ABT6BQE0</accession>
<dbReference type="EMBL" id="JAKJLQ010000002">
    <property type="protein sequence ID" value="MDF6100204.1"/>
    <property type="molecule type" value="Genomic_DNA"/>
</dbReference>
<evidence type="ECO:0000313" key="2">
    <source>
        <dbReference type="Proteomes" id="UP001152308"/>
    </source>
</evidence>
<proteinExistence type="predicted"/>
<gene>
    <name evidence="1" type="ORF">L2299_03965</name>
</gene>
<organism evidence="1 2">
    <name type="scientific">Gordonia hongkongensis</name>
    <dbReference type="NCBI Taxonomy" id="1701090"/>
    <lineage>
        <taxon>Bacteria</taxon>
        <taxon>Bacillati</taxon>
        <taxon>Actinomycetota</taxon>
        <taxon>Actinomycetes</taxon>
        <taxon>Mycobacteriales</taxon>
        <taxon>Gordoniaceae</taxon>
        <taxon>Gordonia</taxon>
    </lineage>
</organism>
<reference evidence="1" key="1">
    <citation type="journal article" date="2022" name="Data Brief">
        <title>Draft genome sequence data of Gordonia hongkongensis strain EUFUS-Z928 isolated from the octocoral Eunicea fusca.</title>
        <authorList>
            <person name="Sanchez-Suarez J."/>
            <person name="Diaz L."/>
            <person name="Melo-Bolivar J."/>
            <person name="Villamil L."/>
        </authorList>
    </citation>
    <scope>NUCLEOTIDE SEQUENCE</scope>
    <source>
        <strain evidence="1">EUFUS-Z928</strain>
    </source>
</reference>
<evidence type="ECO:0000313" key="1">
    <source>
        <dbReference type="EMBL" id="MDF6100204.1"/>
    </source>
</evidence>